<reference evidence="7 8" key="1">
    <citation type="submission" date="2024-07" db="EMBL/GenBank/DDBJ databases">
        <title>Draft Genome Sequence of Ferrimicrobium acidiphilum Strain YE2023, Isolated from a Pulp of Bioleach Reactor.</title>
        <authorList>
            <person name="Elkina Y.A."/>
            <person name="Bulaeva A.G."/>
            <person name="Beletsky A.V."/>
            <person name="Mardanov A.V."/>
        </authorList>
    </citation>
    <scope>NUCLEOTIDE SEQUENCE [LARGE SCALE GENOMIC DNA]</scope>
    <source>
        <strain evidence="7 8">YE2023</strain>
    </source>
</reference>
<keyword evidence="8" id="KW-1185">Reference proteome</keyword>
<gene>
    <name evidence="5 7" type="primary">rpsB</name>
    <name evidence="7" type="ORF">AB6A68_05595</name>
</gene>
<name>A0ABV3Y2W4_9ACTN</name>
<dbReference type="Gene3D" id="3.40.50.10490">
    <property type="entry name" value="Glucose-6-phosphate isomerase like protein, domain 1"/>
    <property type="match status" value="1"/>
</dbReference>
<proteinExistence type="inferred from homology"/>
<evidence type="ECO:0000256" key="1">
    <source>
        <dbReference type="ARBA" id="ARBA00006242"/>
    </source>
</evidence>
<evidence type="ECO:0000256" key="4">
    <source>
        <dbReference type="ARBA" id="ARBA00035256"/>
    </source>
</evidence>
<dbReference type="RefSeq" id="WP_298387117.1">
    <property type="nucleotide sequence ID" value="NZ_JBFSHR010000014.1"/>
</dbReference>
<comment type="similarity">
    <text evidence="1 5 6">Belongs to the universal ribosomal protein uS2 family.</text>
</comment>
<evidence type="ECO:0000256" key="6">
    <source>
        <dbReference type="RuleBase" id="RU003631"/>
    </source>
</evidence>
<organism evidence="7 8">
    <name type="scientific">Ferrimicrobium acidiphilum</name>
    <dbReference type="NCBI Taxonomy" id="121039"/>
    <lineage>
        <taxon>Bacteria</taxon>
        <taxon>Bacillati</taxon>
        <taxon>Actinomycetota</taxon>
        <taxon>Acidimicrobiia</taxon>
        <taxon>Acidimicrobiales</taxon>
        <taxon>Acidimicrobiaceae</taxon>
        <taxon>Ferrimicrobium</taxon>
    </lineage>
</organism>
<keyword evidence="2 5" id="KW-0689">Ribosomal protein</keyword>
<evidence type="ECO:0000256" key="2">
    <source>
        <dbReference type="ARBA" id="ARBA00022980"/>
    </source>
</evidence>
<dbReference type="GO" id="GO:0005840">
    <property type="term" value="C:ribosome"/>
    <property type="evidence" value="ECO:0007669"/>
    <property type="project" value="UniProtKB-KW"/>
</dbReference>
<dbReference type="EMBL" id="JBFSHR010000014">
    <property type="protein sequence ID" value="MEX6429311.1"/>
    <property type="molecule type" value="Genomic_DNA"/>
</dbReference>
<accession>A0ABV3Y2W4</accession>
<dbReference type="HAMAP" id="MF_00291_B">
    <property type="entry name" value="Ribosomal_uS2_B"/>
    <property type="match status" value="1"/>
</dbReference>
<evidence type="ECO:0000313" key="7">
    <source>
        <dbReference type="EMBL" id="MEX6429311.1"/>
    </source>
</evidence>
<comment type="caution">
    <text evidence="7">The sequence shown here is derived from an EMBL/GenBank/DDBJ whole genome shotgun (WGS) entry which is preliminary data.</text>
</comment>
<dbReference type="PROSITE" id="PS00962">
    <property type="entry name" value="RIBOSOMAL_S2_1"/>
    <property type="match status" value="1"/>
</dbReference>
<dbReference type="InterPro" id="IPR018130">
    <property type="entry name" value="Ribosomal_uS2_CS"/>
</dbReference>
<evidence type="ECO:0000256" key="5">
    <source>
        <dbReference type="HAMAP-Rule" id="MF_00291"/>
    </source>
</evidence>
<dbReference type="PRINTS" id="PR00395">
    <property type="entry name" value="RIBOSOMALS2"/>
</dbReference>
<protein>
    <recommendedName>
        <fullName evidence="4 5">Small ribosomal subunit protein uS2</fullName>
    </recommendedName>
</protein>
<dbReference type="PROSITE" id="PS00963">
    <property type="entry name" value="RIBOSOMAL_S2_2"/>
    <property type="match status" value="1"/>
</dbReference>
<dbReference type="SUPFAM" id="SSF52313">
    <property type="entry name" value="Ribosomal protein S2"/>
    <property type="match status" value="1"/>
</dbReference>
<dbReference type="NCBIfam" id="TIGR01011">
    <property type="entry name" value="rpsB_bact"/>
    <property type="match status" value="1"/>
</dbReference>
<dbReference type="Gene3D" id="1.10.287.610">
    <property type="entry name" value="Helix hairpin bin"/>
    <property type="match status" value="1"/>
</dbReference>
<dbReference type="Proteomes" id="UP001560267">
    <property type="component" value="Unassembled WGS sequence"/>
</dbReference>
<dbReference type="CDD" id="cd01425">
    <property type="entry name" value="RPS2"/>
    <property type="match status" value="1"/>
</dbReference>
<evidence type="ECO:0000313" key="8">
    <source>
        <dbReference type="Proteomes" id="UP001560267"/>
    </source>
</evidence>
<dbReference type="Pfam" id="PF00318">
    <property type="entry name" value="Ribosomal_S2"/>
    <property type="match status" value="1"/>
</dbReference>
<sequence>MPDKPLVTMSQLLEAGVHFGHQAKRWNPKMKPFIFEKRNGIYLLDLRQTLQGIDESYRFVRSLSARGGSVLFVGTKKQAQDAIAQYAKMAGMPYVSHRWLGGMLTNFPTIASRVRKLQEYEQMKAQGDFEAMPKKEALLLQRELTKLDLNLGGVRNMTRLPEAIFVIDTVKEHLALTEAARLGIPVIAVVDTNCDPELVDHIMPGNDDAIRSCELFTRLIATAIIEGKSKSSAAEPAPVAPVAPVTTAALS</sequence>
<keyword evidence="3 5" id="KW-0687">Ribonucleoprotein</keyword>
<dbReference type="InterPro" id="IPR023591">
    <property type="entry name" value="Ribosomal_uS2_flav_dom_sf"/>
</dbReference>
<dbReference type="InterPro" id="IPR005706">
    <property type="entry name" value="Ribosomal_uS2_bac/mit/plastid"/>
</dbReference>
<dbReference type="InterPro" id="IPR001865">
    <property type="entry name" value="Ribosomal_uS2"/>
</dbReference>
<evidence type="ECO:0000256" key="3">
    <source>
        <dbReference type="ARBA" id="ARBA00023274"/>
    </source>
</evidence>
<dbReference type="PANTHER" id="PTHR12534:SF0">
    <property type="entry name" value="SMALL RIBOSOMAL SUBUNIT PROTEIN US2M"/>
    <property type="match status" value="1"/>
</dbReference>
<dbReference type="PANTHER" id="PTHR12534">
    <property type="entry name" value="30S RIBOSOMAL PROTEIN S2 PROKARYOTIC AND ORGANELLAR"/>
    <property type="match status" value="1"/>
</dbReference>